<dbReference type="AlphaFoldDB" id="A0AAW2ZH64"/>
<feature type="region of interest" description="Disordered" evidence="1">
    <location>
        <begin position="28"/>
        <end position="62"/>
    </location>
</feature>
<accession>A0AAW2ZH64</accession>
<gene>
    <name evidence="2" type="ORF">AKO1_008956</name>
</gene>
<keyword evidence="3" id="KW-1185">Reference proteome</keyword>
<feature type="region of interest" description="Disordered" evidence="1">
    <location>
        <begin position="395"/>
        <end position="418"/>
    </location>
</feature>
<dbReference type="Proteomes" id="UP001431209">
    <property type="component" value="Unassembled WGS sequence"/>
</dbReference>
<name>A0AAW2ZH64_9EUKA</name>
<evidence type="ECO:0000313" key="3">
    <source>
        <dbReference type="Proteomes" id="UP001431209"/>
    </source>
</evidence>
<reference evidence="2 3" key="1">
    <citation type="submission" date="2024-03" db="EMBL/GenBank/DDBJ databases">
        <title>The Acrasis kona genome and developmental transcriptomes reveal deep origins of eukaryotic multicellular pathways.</title>
        <authorList>
            <person name="Sheikh S."/>
            <person name="Fu C.-J."/>
            <person name="Brown M.W."/>
            <person name="Baldauf S.L."/>
        </authorList>
    </citation>
    <scope>NUCLEOTIDE SEQUENCE [LARGE SCALE GENOMIC DNA]</scope>
    <source>
        <strain evidence="2 3">ATCC MYA-3509</strain>
    </source>
</reference>
<feature type="compositionally biased region" description="Basic residues" evidence="1">
    <location>
        <begin position="409"/>
        <end position="418"/>
    </location>
</feature>
<organism evidence="2 3">
    <name type="scientific">Acrasis kona</name>
    <dbReference type="NCBI Taxonomy" id="1008807"/>
    <lineage>
        <taxon>Eukaryota</taxon>
        <taxon>Discoba</taxon>
        <taxon>Heterolobosea</taxon>
        <taxon>Tetramitia</taxon>
        <taxon>Eutetramitia</taxon>
        <taxon>Acrasidae</taxon>
        <taxon>Acrasis</taxon>
    </lineage>
</organism>
<protein>
    <submittedName>
        <fullName evidence="2">Uncharacterized protein</fullName>
    </submittedName>
</protein>
<comment type="caution">
    <text evidence="2">The sequence shown here is derived from an EMBL/GenBank/DDBJ whole genome shotgun (WGS) entry which is preliminary data.</text>
</comment>
<proteinExistence type="predicted"/>
<sequence>MLTTNGTIADPHNRVNSDIVYEKNEVILGGEHHDPRTPNVSSEDQRHTAVEDDAQKPLERQTSVNKLRHSFVPIMGANVMREMMNKNILKSSHTNEEIKEVVGEDAVTTLVEPEPKVEEPVELSVKKTYLPTATPPNSACTLSPEPNSATESVPFETLIQPFTPPVEPIVQAENLPAETTSTIAQPVQADNLPAETTNTIAQPVQVETTKSVVETVVKPVPQAEQTVAAVEVTPAPVPVALVQQSQMPVETIVTTVTVPVTTPAPAEPVEVKPIERKTSITQNKNFLNELNNRLSIKPQSAAEKRLSAELREAVATPDHVREEREEHIRDMERESERRKLEMMAREREIEQTPSPNAPSSTLANIQQIQSEPLDPILVDPVHNVHKLPSPVVAVPKKKRTPKTPISPLNKKKKKTAWGKLKGLFKKKEKARNLPSPKKDFEIDETIVSTTHV</sequence>
<evidence type="ECO:0000256" key="1">
    <source>
        <dbReference type="SAM" id="MobiDB-lite"/>
    </source>
</evidence>
<dbReference type="EMBL" id="JAOPGA020001408">
    <property type="protein sequence ID" value="KAL0488145.1"/>
    <property type="molecule type" value="Genomic_DNA"/>
</dbReference>
<evidence type="ECO:0000313" key="2">
    <source>
        <dbReference type="EMBL" id="KAL0488145.1"/>
    </source>
</evidence>
<feature type="compositionally biased region" description="Basic and acidic residues" evidence="1">
    <location>
        <begin position="43"/>
        <end position="59"/>
    </location>
</feature>